<evidence type="ECO:0000313" key="5">
    <source>
        <dbReference type="Proteomes" id="UP001497444"/>
    </source>
</evidence>
<organism evidence="4 5">
    <name type="scientific">Sphagnum jensenii</name>
    <dbReference type="NCBI Taxonomy" id="128206"/>
    <lineage>
        <taxon>Eukaryota</taxon>
        <taxon>Viridiplantae</taxon>
        <taxon>Streptophyta</taxon>
        <taxon>Embryophyta</taxon>
        <taxon>Bryophyta</taxon>
        <taxon>Sphagnophytina</taxon>
        <taxon>Sphagnopsida</taxon>
        <taxon>Sphagnales</taxon>
        <taxon>Sphagnaceae</taxon>
        <taxon>Sphagnum</taxon>
    </lineage>
</organism>
<accession>A0ABP0WMT2</accession>
<name>A0ABP0WMT2_9BRYO</name>
<feature type="compositionally biased region" description="Basic and acidic residues" evidence="1">
    <location>
        <begin position="67"/>
        <end position="83"/>
    </location>
</feature>
<evidence type="ECO:0000313" key="4">
    <source>
        <dbReference type="EMBL" id="CAK9267013.1"/>
    </source>
</evidence>
<keyword evidence="5" id="KW-1185">Reference proteome</keyword>
<feature type="transmembrane region" description="Helical" evidence="2">
    <location>
        <begin position="118"/>
        <end position="139"/>
    </location>
</feature>
<evidence type="ECO:0000256" key="1">
    <source>
        <dbReference type="SAM" id="MobiDB-lite"/>
    </source>
</evidence>
<reference evidence="4" key="1">
    <citation type="submission" date="2024-02" db="EMBL/GenBank/DDBJ databases">
        <authorList>
            <consortium name="ELIXIR-Norway"/>
            <consortium name="Elixir Norway"/>
        </authorList>
    </citation>
    <scope>NUCLEOTIDE SEQUENCE</scope>
</reference>
<dbReference type="Proteomes" id="UP001497444">
    <property type="component" value="Chromosome 19"/>
</dbReference>
<dbReference type="EMBL" id="OZ020114">
    <property type="protein sequence ID" value="CAK9267013.1"/>
    <property type="molecule type" value="Genomic_DNA"/>
</dbReference>
<proteinExistence type="predicted"/>
<feature type="transmembrane region" description="Helical" evidence="2">
    <location>
        <begin position="94"/>
        <end position="112"/>
    </location>
</feature>
<feature type="signal peptide" evidence="3">
    <location>
        <begin position="1"/>
        <end position="18"/>
    </location>
</feature>
<keyword evidence="2" id="KW-0812">Transmembrane</keyword>
<evidence type="ECO:0000256" key="2">
    <source>
        <dbReference type="SAM" id="Phobius"/>
    </source>
</evidence>
<feature type="region of interest" description="Disordered" evidence="1">
    <location>
        <begin position="46"/>
        <end position="83"/>
    </location>
</feature>
<keyword evidence="3" id="KW-0732">Signal</keyword>
<protein>
    <submittedName>
        <fullName evidence="4">Uncharacterized protein</fullName>
    </submittedName>
</protein>
<keyword evidence="2" id="KW-1133">Transmembrane helix</keyword>
<sequence length="141" mass="16462">MICCCCLWLVLLVTGNRSARIIEISRFFIFIYFIQLEKTFGFDFSGGGKEGRQEEENKVKSKTAGVLDHDNGIQRKREERTRERERSCRTGGRLALRLIPSGLLLIPIALFMKLFLLLLLFFSFVETYCFVLFFFLVFLHC</sequence>
<feature type="chain" id="PRO_5045787257" evidence="3">
    <location>
        <begin position="19"/>
        <end position="141"/>
    </location>
</feature>
<evidence type="ECO:0000256" key="3">
    <source>
        <dbReference type="SAM" id="SignalP"/>
    </source>
</evidence>
<feature type="compositionally biased region" description="Basic and acidic residues" evidence="1">
    <location>
        <begin position="49"/>
        <end position="59"/>
    </location>
</feature>
<keyword evidence="2" id="KW-0472">Membrane</keyword>
<gene>
    <name evidence="4" type="ORF">CSSPJE1EN1_LOCUS12491</name>
</gene>